<dbReference type="PANTHER" id="PTHR48107">
    <property type="entry name" value="NADPH-DEPENDENT ALDEHYDE REDUCTASE-LIKE PROTEIN, CHLOROPLASTIC-RELATED"/>
    <property type="match status" value="1"/>
</dbReference>
<evidence type="ECO:0000313" key="5">
    <source>
        <dbReference type="Proteomes" id="UP000593566"/>
    </source>
</evidence>
<evidence type="ECO:0008006" key="6">
    <source>
        <dbReference type="Google" id="ProtNLM"/>
    </source>
</evidence>
<organism evidence="4 5">
    <name type="scientific">Letharia lupina</name>
    <dbReference type="NCBI Taxonomy" id="560253"/>
    <lineage>
        <taxon>Eukaryota</taxon>
        <taxon>Fungi</taxon>
        <taxon>Dikarya</taxon>
        <taxon>Ascomycota</taxon>
        <taxon>Pezizomycotina</taxon>
        <taxon>Lecanoromycetes</taxon>
        <taxon>OSLEUM clade</taxon>
        <taxon>Lecanoromycetidae</taxon>
        <taxon>Lecanorales</taxon>
        <taxon>Lecanorineae</taxon>
        <taxon>Parmeliaceae</taxon>
        <taxon>Letharia</taxon>
    </lineage>
</organism>
<evidence type="ECO:0000313" key="4">
    <source>
        <dbReference type="EMBL" id="KAF6218566.1"/>
    </source>
</evidence>
<protein>
    <recommendedName>
        <fullName evidence="6">NAD(P)-binding protein</fullName>
    </recommendedName>
</protein>
<dbReference type="InterPro" id="IPR002347">
    <property type="entry name" value="SDR_fam"/>
</dbReference>
<accession>A0A8H6C8D6</accession>
<dbReference type="PRINTS" id="PR00081">
    <property type="entry name" value="GDHRDH"/>
</dbReference>
<evidence type="ECO:0000256" key="3">
    <source>
        <dbReference type="ARBA" id="ARBA00023002"/>
    </source>
</evidence>
<reference evidence="4 5" key="1">
    <citation type="journal article" date="2020" name="Genomics">
        <title>Complete, high-quality genomes from long-read metagenomic sequencing of two wolf lichen thalli reveals enigmatic genome architecture.</title>
        <authorList>
            <person name="McKenzie S.K."/>
            <person name="Walston R.F."/>
            <person name="Allen J.L."/>
        </authorList>
    </citation>
    <scope>NUCLEOTIDE SEQUENCE [LARGE SCALE GENOMIC DNA]</scope>
    <source>
        <strain evidence="4">WasteWater1</strain>
    </source>
</reference>
<keyword evidence="5" id="KW-1185">Reference proteome</keyword>
<sequence length="267" mass="28201">MLQKLQNLSLLSKNCHPAEKMSGPLAGKTALITGGSKGIGAATSLLLAKSGANVAINYSSDSSAAEDIAKQIGHEQSLLIQGDAGSIPDIERMVSETVNKFGKIDIVIPCAGIMLLKNLEATTEADFDKSYHLNVKGPYFLCQKAAPHMPEGSHIVLISTTQCTATTVQAPYLLYNSTKGAIEQMTRVMCKDLAPKGISVNAVSPGPTGTELFYRGKTEQMLKMIAGFSPMGRIGKPEEIAEAIVWLSSGSSSWISGQILRANGGMA</sequence>
<dbReference type="GO" id="GO:0016614">
    <property type="term" value="F:oxidoreductase activity, acting on CH-OH group of donors"/>
    <property type="evidence" value="ECO:0007669"/>
    <property type="project" value="UniProtKB-ARBA"/>
</dbReference>
<proteinExistence type="inferred from homology"/>
<dbReference type="Pfam" id="PF13561">
    <property type="entry name" value="adh_short_C2"/>
    <property type="match status" value="1"/>
</dbReference>
<gene>
    <name evidence="4" type="ORF">HO133_005916</name>
</gene>
<comment type="caution">
    <text evidence="4">The sequence shown here is derived from an EMBL/GenBank/DDBJ whole genome shotgun (WGS) entry which is preliminary data.</text>
</comment>
<keyword evidence="2" id="KW-0521">NADP</keyword>
<dbReference type="EMBL" id="JACCJB010000022">
    <property type="protein sequence ID" value="KAF6218566.1"/>
    <property type="molecule type" value="Genomic_DNA"/>
</dbReference>
<dbReference type="PANTHER" id="PTHR48107:SF7">
    <property type="entry name" value="RE15974P"/>
    <property type="match status" value="1"/>
</dbReference>
<dbReference type="SUPFAM" id="SSF51735">
    <property type="entry name" value="NAD(P)-binding Rossmann-fold domains"/>
    <property type="match status" value="1"/>
</dbReference>
<dbReference type="AlphaFoldDB" id="A0A8H6C8D6"/>
<keyword evidence="3" id="KW-0560">Oxidoreductase</keyword>
<dbReference type="GeneID" id="59334321"/>
<dbReference type="Proteomes" id="UP000593566">
    <property type="component" value="Unassembled WGS sequence"/>
</dbReference>
<dbReference type="RefSeq" id="XP_037148001.1">
    <property type="nucleotide sequence ID" value="XM_037296820.1"/>
</dbReference>
<evidence type="ECO:0000256" key="2">
    <source>
        <dbReference type="ARBA" id="ARBA00022857"/>
    </source>
</evidence>
<dbReference type="FunFam" id="3.40.50.720:FF:000084">
    <property type="entry name" value="Short-chain dehydrogenase reductase"/>
    <property type="match status" value="1"/>
</dbReference>
<dbReference type="Gene3D" id="3.40.50.720">
    <property type="entry name" value="NAD(P)-binding Rossmann-like Domain"/>
    <property type="match status" value="1"/>
</dbReference>
<evidence type="ECO:0000256" key="1">
    <source>
        <dbReference type="ARBA" id="ARBA00006484"/>
    </source>
</evidence>
<comment type="similarity">
    <text evidence="1">Belongs to the short-chain dehydrogenases/reductases (SDR) family.</text>
</comment>
<dbReference type="InterPro" id="IPR036291">
    <property type="entry name" value="NAD(P)-bd_dom_sf"/>
</dbReference>
<name>A0A8H6C8D6_9LECA</name>